<dbReference type="Gene3D" id="3.40.50.1820">
    <property type="entry name" value="alpha/beta hydrolase"/>
    <property type="match status" value="1"/>
</dbReference>
<dbReference type="Proteomes" id="UP000256561">
    <property type="component" value="Unassembled WGS sequence"/>
</dbReference>
<evidence type="ECO:0000256" key="1">
    <source>
        <dbReference type="ARBA" id="ARBA00022801"/>
    </source>
</evidence>
<gene>
    <name evidence="5" type="ORF">DXV75_00665</name>
</gene>
<accession>A0A3D8MF83</accession>
<dbReference type="PANTHER" id="PTHR10272:SF0">
    <property type="entry name" value="PLATELET-ACTIVATING FACTOR ACETYLHYDROLASE"/>
    <property type="match status" value="1"/>
</dbReference>
<dbReference type="AlphaFoldDB" id="A0A3D8MF83"/>
<dbReference type="SUPFAM" id="SSF53474">
    <property type="entry name" value="alpha/beta-Hydrolases"/>
    <property type="match status" value="1"/>
</dbReference>
<reference evidence="6" key="1">
    <citation type="submission" date="2018-08" db="EMBL/GenBank/DDBJ databases">
        <authorList>
            <person name="Zhang J."/>
            <person name="Du Z.-J."/>
        </authorList>
    </citation>
    <scope>NUCLEOTIDE SEQUENCE [LARGE SCALE GENOMIC DNA]</scope>
    <source>
        <strain evidence="6">KCTC 52655</strain>
    </source>
</reference>
<keyword evidence="3" id="KW-0443">Lipid metabolism</keyword>
<evidence type="ECO:0000313" key="6">
    <source>
        <dbReference type="Proteomes" id="UP000256561"/>
    </source>
</evidence>
<organism evidence="5 6">
    <name type="scientific">Alteromonas aestuariivivens</name>
    <dbReference type="NCBI Taxonomy" id="1938339"/>
    <lineage>
        <taxon>Bacteria</taxon>
        <taxon>Pseudomonadati</taxon>
        <taxon>Pseudomonadota</taxon>
        <taxon>Gammaproteobacteria</taxon>
        <taxon>Alteromonadales</taxon>
        <taxon>Alteromonadaceae</taxon>
        <taxon>Alteromonas/Salinimonas group</taxon>
        <taxon>Alteromonas</taxon>
    </lineage>
</organism>
<evidence type="ECO:0000256" key="3">
    <source>
        <dbReference type="ARBA" id="ARBA00023098"/>
    </source>
</evidence>
<dbReference type="PANTHER" id="PTHR10272">
    <property type="entry name" value="PLATELET-ACTIVATING FACTOR ACETYLHYDROLASE"/>
    <property type="match status" value="1"/>
</dbReference>
<dbReference type="GO" id="GO:0003847">
    <property type="term" value="F:1-alkyl-2-acetylglycerophosphocholine esterase activity"/>
    <property type="evidence" value="ECO:0007669"/>
    <property type="project" value="TreeGrafter"/>
</dbReference>
<dbReference type="GO" id="GO:0016042">
    <property type="term" value="P:lipid catabolic process"/>
    <property type="evidence" value="ECO:0007669"/>
    <property type="project" value="UniProtKB-KW"/>
</dbReference>
<keyword evidence="2" id="KW-0442">Lipid degradation</keyword>
<evidence type="ECO:0000256" key="4">
    <source>
        <dbReference type="SAM" id="SignalP"/>
    </source>
</evidence>
<feature type="signal peptide" evidence="4">
    <location>
        <begin position="1"/>
        <end position="23"/>
    </location>
</feature>
<dbReference type="OrthoDB" id="9814760at2"/>
<comment type="caution">
    <text evidence="5">The sequence shown here is derived from an EMBL/GenBank/DDBJ whole genome shotgun (WGS) entry which is preliminary data.</text>
</comment>
<dbReference type="Pfam" id="PF03403">
    <property type="entry name" value="PAF-AH_p_II"/>
    <property type="match status" value="1"/>
</dbReference>
<evidence type="ECO:0000256" key="2">
    <source>
        <dbReference type="ARBA" id="ARBA00022963"/>
    </source>
</evidence>
<keyword evidence="4" id="KW-0732">Signal</keyword>
<dbReference type="InterPro" id="IPR029058">
    <property type="entry name" value="AB_hydrolase_fold"/>
</dbReference>
<name>A0A3D8MF83_9ALTE</name>
<dbReference type="EMBL" id="QRHA01000001">
    <property type="protein sequence ID" value="RDV29412.1"/>
    <property type="molecule type" value="Genomic_DNA"/>
</dbReference>
<proteinExistence type="predicted"/>
<protein>
    <submittedName>
        <fullName evidence="5">Acetylhydrolase</fullName>
    </submittedName>
</protein>
<feature type="chain" id="PRO_5017564638" evidence="4">
    <location>
        <begin position="24"/>
        <end position="431"/>
    </location>
</feature>
<dbReference type="RefSeq" id="WP_115591707.1">
    <property type="nucleotide sequence ID" value="NZ_QRHA01000001.1"/>
</dbReference>
<evidence type="ECO:0000313" key="5">
    <source>
        <dbReference type="EMBL" id="RDV29412.1"/>
    </source>
</evidence>
<keyword evidence="1 5" id="KW-0378">Hydrolase</keyword>
<keyword evidence="6" id="KW-1185">Reference proteome</keyword>
<sequence length="431" mass="47206">MKNTKYWICGCLILLAAQTHVQAAEPQSLYAPLPADVTPELSASGQYAVGVTEVTVTNTDQPQLFSNELTDRSLKLEIWYPAAESTQPAEYINETRSGRVFSVQAGASRDVAVAGGAQKFPVVVLSHGYTGYRTIMYYLGEHLASHGYIVAGIDHTDSTNEDIDHESGPFAGFPSTLFNRSRDQLFTLDAVQNLTQFKAVVAKDDAGLIGYSMGGFGAVNTVGGCYAFDVTSAGRFTGTQDPAAAEVLRGKLNSCAGGKASSAEVDPRWKAMMALAPWGGTPDLFSASDMQQIRLPVLYVAGDHDDISGYERIRWLFEQTGSSDSQLLTYYNARHNIAPHPAPREAMGNELDIGHYFEPAWRSQSLNDINKHFALAWMQCHVRKLADFCEYLEVSGNSDQAGEYGNLAQPWIGFDHRYGLGMKMEHKSKTR</sequence>